<dbReference type="NCBIfam" id="TIGR00830">
    <property type="entry name" value="PTBA"/>
    <property type="match status" value="1"/>
</dbReference>
<dbReference type="NCBIfam" id="TIGR01998">
    <property type="entry name" value="PTS-II-BC-nag"/>
    <property type="match status" value="1"/>
</dbReference>
<feature type="domain" description="PTS EIIC type-1" evidence="16">
    <location>
        <begin position="1"/>
        <end position="366"/>
    </location>
</feature>
<dbReference type="Gene3D" id="2.70.70.10">
    <property type="entry name" value="Glucose Permease (Domain IIA)"/>
    <property type="match status" value="1"/>
</dbReference>
<dbReference type="SUPFAM" id="SSF51261">
    <property type="entry name" value="Duplicated hybrid motif"/>
    <property type="match status" value="1"/>
</dbReference>
<feature type="transmembrane region" description="Helical" evidence="13">
    <location>
        <begin position="256"/>
        <end position="274"/>
    </location>
</feature>
<dbReference type="EC" id="2.7.1.193" evidence="17"/>
<dbReference type="InterPro" id="IPR018113">
    <property type="entry name" value="PTrfase_EIIB_Cys"/>
</dbReference>
<dbReference type="EMBL" id="CP095075">
    <property type="protein sequence ID" value="UOR10391.1"/>
    <property type="molecule type" value="Genomic_DNA"/>
</dbReference>
<feature type="domain" description="PTS EIIA type-1" evidence="14">
    <location>
        <begin position="514"/>
        <end position="618"/>
    </location>
</feature>
<feature type="transmembrane region" description="Helical" evidence="13">
    <location>
        <begin position="94"/>
        <end position="110"/>
    </location>
</feature>
<evidence type="ECO:0000256" key="11">
    <source>
        <dbReference type="PROSITE-ProRule" id="PRU00421"/>
    </source>
</evidence>
<evidence type="ECO:0000256" key="5">
    <source>
        <dbReference type="ARBA" id="ARBA00022679"/>
    </source>
</evidence>
<dbReference type="RefSeq" id="WP_245029496.1">
    <property type="nucleotide sequence ID" value="NZ_CP095075.1"/>
</dbReference>
<evidence type="ECO:0000313" key="18">
    <source>
        <dbReference type="Proteomes" id="UP000830326"/>
    </source>
</evidence>
<evidence type="ECO:0000259" key="16">
    <source>
        <dbReference type="PROSITE" id="PS51103"/>
    </source>
</evidence>
<name>A0ABY4H6A1_9BACI</name>
<dbReference type="InterPro" id="IPR036878">
    <property type="entry name" value="Glu_permease_IIB"/>
</dbReference>
<evidence type="ECO:0000256" key="12">
    <source>
        <dbReference type="SAM" id="MobiDB-lite"/>
    </source>
</evidence>
<keyword evidence="2" id="KW-0813">Transport</keyword>
<dbReference type="NCBIfam" id="TIGR00826">
    <property type="entry name" value="EIIB_glc"/>
    <property type="match status" value="1"/>
</dbReference>
<evidence type="ECO:0000313" key="17">
    <source>
        <dbReference type="EMBL" id="UOR10391.1"/>
    </source>
</evidence>
<evidence type="ECO:0000256" key="10">
    <source>
        <dbReference type="ARBA" id="ARBA00023136"/>
    </source>
</evidence>
<dbReference type="InterPro" id="IPR001127">
    <property type="entry name" value="PTS_EIIA_1_perm"/>
</dbReference>
<dbReference type="InterPro" id="IPR003352">
    <property type="entry name" value="PTS_EIIC"/>
</dbReference>
<evidence type="ECO:0000256" key="13">
    <source>
        <dbReference type="SAM" id="Phobius"/>
    </source>
</evidence>
<dbReference type="PANTHER" id="PTHR30009">
    <property type="entry name" value="CYTOCHROME C-TYPE SYNTHESIS PROTEIN AND PTS TRANSMEMBRANE COMPONENT"/>
    <property type="match status" value="1"/>
</dbReference>
<dbReference type="Gene3D" id="3.30.1360.60">
    <property type="entry name" value="Glucose permease domain IIB"/>
    <property type="match status" value="1"/>
</dbReference>
<keyword evidence="7 13" id="KW-0812">Transmembrane</keyword>
<keyword evidence="5 17" id="KW-0808">Transferase</keyword>
<feature type="transmembrane region" description="Helical" evidence="13">
    <location>
        <begin position="69"/>
        <end position="88"/>
    </location>
</feature>
<feature type="transmembrane region" description="Helical" evidence="13">
    <location>
        <begin position="227"/>
        <end position="249"/>
    </location>
</feature>
<keyword evidence="4" id="KW-0762">Sugar transport</keyword>
<keyword evidence="10 13" id="KW-0472">Membrane</keyword>
<dbReference type="PROSITE" id="PS51098">
    <property type="entry name" value="PTS_EIIB_TYPE_1"/>
    <property type="match status" value="1"/>
</dbReference>
<sequence length="643" mass="69923">MLNFLQRIGKSLMFPIATLPAAALLVRLGMEDMLDIPFVTAAGNGILTNLSMIFAIGIAMGFAKDGNGAAALAGAVGVLVLEGGIGAINENIDMGVFSGIISGVVAGMLYNRFHDVKFPEFLSFFGGKRFVPIITSLVMVALSFVFGYLWVYPQNVLDATANWILNAGELGVGVYGVLNRLLIPVGLHHVMNTLIWFDFGTFTTETGEVVRGEINRFLNGDPEAGHFLAGFFPVMMFGLPAACLAMYAAAKKHRKAAVGGMLLSIALTAFLTGVTEPIEFTFMFLSPLLYLVHALLTGVSMVAAYMLDIRHGFGFSAGLIDYLLNYSIAENPFMLIIIGLVLGAIYFVVFYFLIIKLDLKTPGREDEDEDLVEETQAVGHQPEGATNDYEAKAYQYLEALGGPENIKSLDYCTTRLRLQMSDRDKVNETALKRYGARGVMKVGKQNLQVIVGTTVEFLADAMRRRMEQGSEATPEAVNKEETQEEASHGSRQLTETDFVMPNTGLVMRLEDVPDEVFAQQMMGPGFAIDPEGDTFTSPIKGKVVQVFPTKHAIGLETEGGLEILIHIGLDTVQLKGEGFETLVEAGQQIKQGDPLIRVDLDLVKGKAPSVVTPVIFTNLESETVHLLKKGKQEKGELGIITVH</sequence>
<feature type="region of interest" description="Disordered" evidence="12">
    <location>
        <begin position="466"/>
        <end position="494"/>
    </location>
</feature>
<keyword evidence="9 13" id="KW-1133">Transmembrane helix</keyword>
<evidence type="ECO:0000259" key="14">
    <source>
        <dbReference type="PROSITE" id="PS51093"/>
    </source>
</evidence>
<evidence type="ECO:0000256" key="3">
    <source>
        <dbReference type="ARBA" id="ARBA00022475"/>
    </source>
</evidence>
<proteinExistence type="predicted"/>
<dbReference type="InterPro" id="IPR050429">
    <property type="entry name" value="PTS_Glucose_EIICBA"/>
</dbReference>
<dbReference type="InterPro" id="IPR001996">
    <property type="entry name" value="PTS_IIB_1"/>
</dbReference>
<accession>A0ABY4H6A1</accession>
<dbReference type="PROSITE" id="PS51093">
    <property type="entry name" value="PTS_EIIA_TYPE_1"/>
    <property type="match status" value="1"/>
</dbReference>
<feature type="transmembrane region" description="Helical" evidence="13">
    <location>
        <begin position="130"/>
        <end position="151"/>
    </location>
</feature>
<feature type="transmembrane region" description="Helical" evidence="13">
    <location>
        <begin position="335"/>
        <end position="354"/>
    </location>
</feature>
<keyword evidence="6" id="KW-0598">Phosphotransferase system</keyword>
<dbReference type="Proteomes" id="UP000830326">
    <property type="component" value="Chromosome"/>
</dbReference>
<feature type="domain" description="PTS EIIB type-1" evidence="15">
    <location>
        <begin position="390"/>
        <end position="472"/>
    </location>
</feature>
<dbReference type="InterPro" id="IPR010974">
    <property type="entry name" value="PTS_IIBC_nag"/>
</dbReference>
<keyword evidence="18" id="KW-1185">Reference proteome</keyword>
<dbReference type="PROSITE" id="PS01035">
    <property type="entry name" value="PTS_EIIB_TYPE_1_CYS"/>
    <property type="match status" value="1"/>
</dbReference>
<dbReference type="InterPro" id="IPR011055">
    <property type="entry name" value="Dup_hybrid_motif"/>
</dbReference>
<evidence type="ECO:0000256" key="1">
    <source>
        <dbReference type="ARBA" id="ARBA00004651"/>
    </source>
</evidence>
<organism evidence="17 18">
    <name type="scientific">Halobacillus amylolyticus</name>
    <dbReference type="NCBI Taxonomy" id="2932259"/>
    <lineage>
        <taxon>Bacteria</taxon>
        <taxon>Bacillati</taxon>
        <taxon>Bacillota</taxon>
        <taxon>Bacilli</taxon>
        <taxon>Bacillales</taxon>
        <taxon>Bacillaceae</taxon>
        <taxon>Halobacillus</taxon>
    </lineage>
</organism>
<evidence type="ECO:0000256" key="9">
    <source>
        <dbReference type="ARBA" id="ARBA00022989"/>
    </source>
</evidence>
<feature type="transmembrane region" description="Helical" evidence="13">
    <location>
        <begin position="312"/>
        <end position="329"/>
    </location>
</feature>
<protein>
    <submittedName>
        <fullName evidence="17">N-acetylglucosamine-specific PTS transporter subunit IIBC</fullName>
        <ecNumber evidence="17">2.7.1.193</ecNumber>
    </submittedName>
</protein>
<feature type="transmembrane region" description="Helical" evidence="13">
    <location>
        <begin position="36"/>
        <end position="62"/>
    </location>
</feature>
<gene>
    <name evidence="17" type="primary">nagE</name>
    <name evidence="17" type="ORF">MUO15_11880</name>
</gene>
<evidence type="ECO:0000256" key="2">
    <source>
        <dbReference type="ARBA" id="ARBA00022448"/>
    </source>
</evidence>
<dbReference type="PANTHER" id="PTHR30009:SF4">
    <property type="entry name" value="PTS SYSTEM N-ACETYLGLUCOSAMINE-SPECIFIC EIICBA COMPONENT"/>
    <property type="match status" value="1"/>
</dbReference>
<dbReference type="CDD" id="cd00212">
    <property type="entry name" value="PTS_IIB_glc"/>
    <property type="match status" value="1"/>
</dbReference>
<evidence type="ECO:0000256" key="6">
    <source>
        <dbReference type="ARBA" id="ARBA00022683"/>
    </source>
</evidence>
<evidence type="ECO:0000256" key="8">
    <source>
        <dbReference type="ARBA" id="ARBA00022777"/>
    </source>
</evidence>
<dbReference type="Pfam" id="PF02378">
    <property type="entry name" value="PTS_EIIC"/>
    <property type="match status" value="1"/>
</dbReference>
<reference evidence="17" key="1">
    <citation type="submission" date="2022-04" db="EMBL/GenBank/DDBJ databases">
        <title>Halobacillus sp. isolated from saltern.</title>
        <authorList>
            <person name="Won M."/>
            <person name="Lee C.-M."/>
            <person name="Woen H.-Y."/>
            <person name="Kwon S.-W."/>
        </authorList>
    </citation>
    <scope>NUCLEOTIDE SEQUENCE</scope>
    <source>
        <strain evidence="17">SSHM10-5</strain>
    </source>
</reference>
<dbReference type="PROSITE" id="PS51103">
    <property type="entry name" value="PTS_EIIC_TYPE_1"/>
    <property type="match status" value="1"/>
</dbReference>
<dbReference type="SUPFAM" id="SSF55604">
    <property type="entry name" value="Glucose permease domain IIB"/>
    <property type="match status" value="1"/>
</dbReference>
<feature type="transmembrane region" description="Helical" evidence="13">
    <location>
        <begin position="12"/>
        <end position="30"/>
    </location>
</feature>
<dbReference type="InterPro" id="IPR013013">
    <property type="entry name" value="PTS_EIIC_1"/>
</dbReference>
<evidence type="ECO:0000256" key="7">
    <source>
        <dbReference type="ARBA" id="ARBA00022692"/>
    </source>
</evidence>
<keyword evidence="3" id="KW-1003">Cell membrane</keyword>
<feature type="compositionally biased region" description="Basic and acidic residues" evidence="12">
    <location>
        <begin position="477"/>
        <end position="488"/>
    </location>
</feature>
<dbReference type="Pfam" id="PF00367">
    <property type="entry name" value="PTS_EIIB"/>
    <property type="match status" value="1"/>
</dbReference>
<keyword evidence="8" id="KW-0418">Kinase</keyword>
<dbReference type="Pfam" id="PF00358">
    <property type="entry name" value="PTS_EIIA_1"/>
    <property type="match status" value="1"/>
</dbReference>
<comment type="subcellular location">
    <subcellularLocation>
        <location evidence="1">Cell membrane</location>
        <topology evidence="1">Multi-pass membrane protein</topology>
    </subcellularLocation>
</comment>
<evidence type="ECO:0000259" key="15">
    <source>
        <dbReference type="PROSITE" id="PS51098"/>
    </source>
</evidence>
<dbReference type="GO" id="GO:0103111">
    <property type="term" value="F:protein-N(pi)-phosphohistidine--N-acetyl-D-glucosamine phosphotransferase activity"/>
    <property type="evidence" value="ECO:0007669"/>
    <property type="project" value="UniProtKB-EC"/>
</dbReference>
<evidence type="ECO:0000256" key="4">
    <source>
        <dbReference type="ARBA" id="ARBA00022597"/>
    </source>
</evidence>
<feature type="active site" description="Phosphocysteine intermediate; for EIIB activity" evidence="11">
    <location>
        <position position="412"/>
    </location>
</feature>
<dbReference type="PROSITE" id="PS00371">
    <property type="entry name" value="PTS_EIIA_TYPE_1_HIS"/>
    <property type="match status" value="1"/>
</dbReference>
<feature type="transmembrane region" description="Helical" evidence="13">
    <location>
        <begin position="280"/>
        <end position="305"/>
    </location>
</feature>